<proteinExistence type="predicted"/>
<reference evidence="5 6" key="1">
    <citation type="submission" date="2024-04" db="EMBL/GenBank/DDBJ databases">
        <title>Arthrobacter sp. from Plains bison fecal sample.</title>
        <authorList>
            <person name="Ruzzini A."/>
        </authorList>
    </citation>
    <scope>NUCLEOTIDE SEQUENCE [LARGE SCALE GENOMIC DNA]</scope>
    <source>
        <strain evidence="5 6">EINP1</strain>
    </source>
</reference>
<dbReference type="SUPFAM" id="SSF46785">
    <property type="entry name" value="Winged helix' DNA-binding domain"/>
    <property type="match status" value="1"/>
</dbReference>
<keyword evidence="6" id="KW-1185">Reference proteome</keyword>
<evidence type="ECO:0000259" key="4">
    <source>
        <dbReference type="PROSITE" id="PS51118"/>
    </source>
</evidence>
<dbReference type="InterPro" id="IPR036388">
    <property type="entry name" value="WH-like_DNA-bd_sf"/>
</dbReference>
<dbReference type="InterPro" id="IPR036390">
    <property type="entry name" value="WH_DNA-bd_sf"/>
</dbReference>
<keyword evidence="2" id="KW-0238">DNA-binding</keyword>
<evidence type="ECO:0000313" key="6">
    <source>
        <dbReference type="Proteomes" id="UP001448858"/>
    </source>
</evidence>
<feature type="domain" description="HTH hxlR-type" evidence="4">
    <location>
        <begin position="20"/>
        <end position="119"/>
    </location>
</feature>
<dbReference type="InterPro" id="IPR002577">
    <property type="entry name" value="HTH_HxlR"/>
</dbReference>
<keyword evidence="3" id="KW-0804">Transcription</keyword>
<sequence>MTTSETRPAGPPFRIDDEECRRLAGVMEVVGRRWASGILLALGTGAERFTEIEHRVLGLSGRMLTVRLRDLEDAGLVERLVEPTIPVSIRYRLSERGLDLLRSLQPLARYAGRWESDDDGKPVSATGS</sequence>
<accession>A0ABZ2ZYT4</accession>
<dbReference type="RefSeq" id="WP_342024897.1">
    <property type="nucleotide sequence ID" value="NZ_CP151657.1"/>
</dbReference>
<dbReference type="PANTHER" id="PTHR33204:SF18">
    <property type="entry name" value="TRANSCRIPTIONAL REGULATORY PROTEIN"/>
    <property type="match status" value="1"/>
</dbReference>
<organism evidence="5 6">
    <name type="scientific">Arthrobacter citreus</name>
    <dbReference type="NCBI Taxonomy" id="1670"/>
    <lineage>
        <taxon>Bacteria</taxon>
        <taxon>Bacillati</taxon>
        <taxon>Actinomycetota</taxon>
        <taxon>Actinomycetes</taxon>
        <taxon>Micrococcales</taxon>
        <taxon>Micrococcaceae</taxon>
        <taxon>Arthrobacter</taxon>
    </lineage>
</organism>
<protein>
    <submittedName>
        <fullName evidence="5">Helix-turn-helix domain-containing protein</fullName>
    </submittedName>
</protein>
<gene>
    <name evidence="5" type="ORF">AAE021_07010</name>
</gene>
<dbReference type="PROSITE" id="PS51118">
    <property type="entry name" value="HTH_HXLR"/>
    <property type="match status" value="1"/>
</dbReference>
<dbReference type="Gene3D" id="1.10.10.10">
    <property type="entry name" value="Winged helix-like DNA-binding domain superfamily/Winged helix DNA-binding domain"/>
    <property type="match status" value="1"/>
</dbReference>
<dbReference type="Pfam" id="PF01638">
    <property type="entry name" value="HxlR"/>
    <property type="match status" value="1"/>
</dbReference>
<evidence type="ECO:0000313" key="5">
    <source>
        <dbReference type="EMBL" id="WZP17299.1"/>
    </source>
</evidence>
<dbReference type="PANTHER" id="PTHR33204">
    <property type="entry name" value="TRANSCRIPTIONAL REGULATOR, MARR FAMILY"/>
    <property type="match status" value="1"/>
</dbReference>
<keyword evidence="1" id="KW-0805">Transcription regulation</keyword>
<evidence type="ECO:0000256" key="2">
    <source>
        <dbReference type="ARBA" id="ARBA00023125"/>
    </source>
</evidence>
<name>A0ABZ2ZYT4_9MICC</name>
<evidence type="ECO:0000256" key="3">
    <source>
        <dbReference type="ARBA" id="ARBA00023163"/>
    </source>
</evidence>
<dbReference type="Proteomes" id="UP001448858">
    <property type="component" value="Chromosome"/>
</dbReference>
<evidence type="ECO:0000256" key="1">
    <source>
        <dbReference type="ARBA" id="ARBA00023015"/>
    </source>
</evidence>
<dbReference type="EMBL" id="CP151657">
    <property type="protein sequence ID" value="WZP17299.1"/>
    <property type="molecule type" value="Genomic_DNA"/>
</dbReference>